<evidence type="ECO:0000256" key="1">
    <source>
        <dbReference type="ARBA" id="ARBA00022723"/>
    </source>
</evidence>
<proteinExistence type="predicted"/>
<dbReference type="GO" id="GO:0005737">
    <property type="term" value="C:cytoplasm"/>
    <property type="evidence" value="ECO:0007669"/>
    <property type="project" value="TreeGrafter"/>
</dbReference>
<protein>
    <recommendedName>
        <fullName evidence="3">Sulfatase N-terminal domain-containing protein</fullName>
    </recommendedName>
</protein>
<dbReference type="PANTHER" id="PTHR45953:SF1">
    <property type="entry name" value="IDURONATE 2-SULFATASE"/>
    <property type="match status" value="1"/>
</dbReference>
<dbReference type="GO" id="GO:0008484">
    <property type="term" value="F:sulfuric ester hydrolase activity"/>
    <property type="evidence" value="ECO:0007669"/>
    <property type="project" value="TreeGrafter"/>
</dbReference>
<dbReference type="PROSITE" id="PS00330">
    <property type="entry name" value="HEMOLYSIN_CALCIUM"/>
    <property type="match status" value="1"/>
</dbReference>
<dbReference type="InterPro" id="IPR018511">
    <property type="entry name" value="Hemolysin-typ_Ca-bd_CS"/>
</dbReference>
<dbReference type="InterPro" id="IPR011049">
    <property type="entry name" value="Serralysin-like_metalloprot_C"/>
</dbReference>
<dbReference type="GO" id="GO:0005509">
    <property type="term" value="F:calcium ion binding"/>
    <property type="evidence" value="ECO:0007669"/>
    <property type="project" value="InterPro"/>
</dbReference>
<dbReference type="AlphaFoldDB" id="A0A2D2C129"/>
<dbReference type="PRINTS" id="PR00313">
    <property type="entry name" value="CABNDNGRPT"/>
</dbReference>
<dbReference type="SUPFAM" id="SSF53649">
    <property type="entry name" value="Alkaline phosphatase-like"/>
    <property type="match status" value="1"/>
</dbReference>
<dbReference type="InterPro" id="IPR000917">
    <property type="entry name" value="Sulfatase_N"/>
</dbReference>
<dbReference type="Proteomes" id="UP000229314">
    <property type="component" value="Chromosome"/>
</dbReference>
<dbReference type="GeneID" id="78898124"/>
<keyword evidence="1" id="KW-0479">Metal-binding</keyword>
<evidence type="ECO:0000313" key="4">
    <source>
        <dbReference type="EMBL" id="ATQ56220.1"/>
    </source>
</evidence>
<dbReference type="InterPro" id="IPR001343">
    <property type="entry name" value="Hemolysn_Ca-bd"/>
</dbReference>
<dbReference type="Gene3D" id="3.40.720.10">
    <property type="entry name" value="Alkaline Phosphatase, subunit A"/>
    <property type="match status" value="1"/>
</dbReference>
<dbReference type="SUPFAM" id="SSF51120">
    <property type="entry name" value="beta-Roll"/>
    <property type="match status" value="1"/>
</dbReference>
<dbReference type="PANTHER" id="PTHR45953">
    <property type="entry name" value="IDURONATE 2-SULFATASE"/>
    <property type="match status" value="1"/>
</dbReference>
<name>A0A2D2C129_9RHOB</name>
<gene>
    <name evidence="4" type="ORF">PYTT13_10635</name>
</gene>
<dbReference type="Pfam" id="PF00884">
    <property type="entry name" value="Sulfatase"/>
    <property type="match status" value="1"/>
</dbReference>
<evidence type="ECO:0000256" key="2">
    <source>
        <dbReference type="ARBA" id="ARBA00022801"/>
    </source>
</evidence>
<dbReference type="InterPro" id="IPR017850">
    <property type="entry name" value="Alkaline_phosphatase_core_sf"/>
</dbReference>
<sequence length="715" mass="77090">MPNLLFFAADDLAHVNRLLALLIPGFDLPNLRRLANAGTEFDRAYCAVPICEPARCAVMTGFSPADTKSFDLTVGWKQIVHPRQLWIYRLREAGFWVGTTGKIFHGYVAEPKEVYDELYDSPPFVVGPYNPSSGGTDMGGMYGTVYDTDQDFYDKTRADEAIAMINARPTGRPWAIFCGFHHPHLPWVTPARVHAQIDINDVVVPASWGGGFETLPFVREFITSGRLGFASTDPASWTAEQSLYVRQTIHNYAAGALWMDEQLGRVLDALDASPHATDTIVTFYSDHGYHLSDHDRWHKFTLYEQAALAPMVVKAPGQTPRKVTTPVSHVDLGATILDLCGLPVPAGFRGVSLKPWIDGLTPAARAIPTFWYGSASIAKGDKRLTVYQDGTAELFNLATDPWAKNNLAASDPDFAALREECIQTAADWGMLIVEEAIDTSRPSNFQSFLGTAITDPRFATSFASLGDMHPKGRSPGWQRMYSTVYDADPAKVIKIPPHIEDFSFLGGVKSQTRIEGNALDNRIRMMEPYWATLTMDLGEGDDEIVGDVGQSRIVAYGGPGNDILRAGSWVGNKLYGGAGHDTLIGNSNNDLLDGGAGNDSITGGGGADTIYGGTGANVLKGDAGADLIISEGQDTITGGADADTFRLLRCGLVRTITDLGSTDVIDLSDWAPIQPVTVTQVGPDAHITAGVERVICAGVTATAARARITGATING</sequence>
<organism evidence="4 5">
    <name type="scientific">Paracoccus yeei</name>
    <dbReference type="NCBI Taxonomy" id="147645"/>
    <lineage>
        <taxon>Bacteria</taxon>
        <taxon>Pseudomonadati</taxon>
        <taxon>Pseudomonadota</taxon>
        <taxon>Alphaproteobacteria</taxon>
        <taxon>Rhodobacterales</taxon>
        <taxon>Paracoccaceae</taxon>
        <taxon>Paracoccus</taxon>
    </lineage>
</organism>
<reference evidence="4 5" key="1">
    <citation type="submission" date="2017-10" db="EMBL/GenBank/DDBJ databases">
        <title>Complete genome sequence of Paracoccus yeei TT13 isolated from human skin.</title>
        <authorList>
            <person name="Lee K."/>
            <person name="Lim J.Y."/>
            <person name="Hwang I."/>
        </authorList>
    </citation>
    <scope>NUCLEOTIDE SEQUENCE [LARGE SCALE GENOMIC DNA]</scope>
    <source>
        <strain evidence="4 5">TT13</strain>
    </source>
</reference>
<evidence type="ECO:0000259" key="3">
    <source>
        <dbReference type="Pfam" id="PF00884"/>
    </source>
</evidence>
<dbReference type="RefSeq" id="WP_099649084.1">
    <property type="nucleotide sequence ID" value="NZ_CP024422.1"/>
</dbReference>
<dbReference type="EMBL" id="CP024422">
    <property type="protein sequence ID" value="ATQ56220.1"/>
    <property type="molecule type" value="Genomic_DNA"/>
</dbReference>
<dbReference type="Pfam" id="PF00353">
    <property type="entry name" value="HemolysinCabind"/>
    <property type="match status" value="3"/>
</dbReference>
<evidence type="ECO:0000313" key="5">
    <source>
        <dbReference type="Proteomes" id="UP000229314"/>
    </source>
</evidence>
<feature type="domain" description="Sulfatase N-terminal" evidence="3">
    <location>
        <begin position="27"/>
        <end position="341"/>
    </location>
</feature>
<dbReference type="Gene3D" id="2.150.10.10">
    <property type="entry name" value="Serralysin-like metalloprotease, C-terminal"/>
    <property type="match status" value="1"/>
</dbReference>
<keyword evidence="2" id="KW-0378">Hydrolase</keyword>
<accession>A0A2D2C129</accession>